<accession>A0A182UYD1</accession>
<sequence length="215" mass="23149">MFCLCRTHRLYVFICADTTVVGTLELARSPEEILTPRQRIPVKARRHSALGRRHTASTPPAAASSDTLVQYCRCGITAALAAPASSSSPVHLDGDTTVAPVQHHQMCPECTVVVLGITVTPCAPASSSSSPSSCASCTAVHRLRHHGRPSAAVPAERPKHARHHGRPLLSRTSMPQRQQHPEICLIGIIGVRCNDLRQQHHAAVAPTTTTPQRLQ</sequence>
<dbReference type="EnsemblMetazoa" id="AMEM005772-RA">
    <property type="protein sequence ID" value="AMEM005772-PA"/>
    <property type="gene ID" value="AMEM005772"/>
</dbReference>
<protein>
    <submittedName>
        <fullName evidence="2">Uncharacterized protein</fullName>
    </submittedName>
</protein>
<name>A0A182UYD1_ANOME</name>
<dbReference type="VEuPathDB" id="VectorBase:AMEM005772"/>
<evidence type="ECO:0000256" key="1">
    <source>
        <dbReference type="SAM" id="MobiDB-lite"/>
    </source>
</evidence>
<evidence type="ECO:0000313" key="3">
    <source>
        <dbReference type="Proteomes" id="UP000075903"/>
    </source>
</evidence>
<dbReference type="Proteomes" id="UP000075903">
    <property type="component" value="Unassembled WGS sequence"/>
</dbReference>
<feature type="region of interest" description="Disordered" evidence="1">
    <location>
        <begin position="146"/>
        <end position="167"/>
    </location>
</feature>
<evidence type="ECO:0000313" key="2">
    <source>
        <dbReference type="EnsemblMetazoa" id="AMEM005772-PA"/>
    </source>
</evidence>
<reference evidence="2" key="1">
    <citation type="submission" date="2020-05" db="UniProtKB">
        <authorList>
            <consortium name="EnsemblMetazoa"/>
        </authorList>
    </citation>
    <scope>IDENTIFICATION</scope>
    <source>
        <strain evidence="2">MAF</strain>
    </source>
</reference>
<keyword evidence="3" id="KW-1185">Reference proteome</keyword>
<dbReference type="AlphaFoldDB" id="A0A182UYD1"/>
<proteinExistence type="predicted"/>
<organism evidence="2 3">
    <name type="scientific">Anopheles merus</name>
    <name type="common">Mosquito</name>
    <dbReference type="NCBI Taxonomy" id="30066"/>
    <lineage>
        <taxon>Eukaryota</taxon>
        <taxon>Metazoa</taxon>
        <taxon>Ecdysozoa</taxon>
        <taxon>Arthropoda</taxon>
        <taxon>Hexapoda</taxon>
        <taxon>Insecta</taxon>
        <taxon>Pterygota</taxon>
        <taxon>Neoptera</taxon>
        <taxon>Endopterygota</taxon>
        <taxon>Diptera</taxon>
        <taxon>Nematocera</taxon>
        <taxon>Culicoidea</taxon>
        <taxon>Culicidae</taxon>
        <taxon>Anophelinae</taxon>
        <taxon>Anopheles</taxon>
    </lineage>
</organism>